<dbReference type="SUPFAM" id="SSF51366">
    <property type="entry name" value="Ribulose-phoshate binding barrel"/>
    <property type="match status" value="1"/>
</dbReference>
<evidence type="ECO:0000256" key="5">
    <source>
        <dbReference type="ARBA" id="ARBA00012550"/>
    </source>
</evidence>
<comment type="catalytic activity">
    <reaction evidence="1 12 14">
        <text>1-(5-phospho-beta-D-ribosyl)-5-[(5-phospho-beta-D-ribosylamino)methylideneamino]imidazole-4-carboxamide = 5-[(5-phospho-1-deoxy-D-ribulos-1-ylimino)methylamino]-1-(5-phospho-beta-D-ribosyl)imidazole-4-carboxamide</text>
        <dbReference type="Rhea" id="RHEA:15469"/>
        <dbReference type="ChEBI" id="CHEBI:58435"/>
        <dbReference type="ChEBI" id="CHEBI:58525"/>
        <dbReference type="EC" id="5.3.1.16"/>
    </reaction>
</comment>
<evidence type="ECO:0000313" key="16">
    <source>
        <dbReference type="Proteomes" id="UP000190285"/>
    </source>
</evidence>
<dbReference type="GO" id="GO:0000162">
    <property type="term" value="P:L-tryptophan biosynthetic process"/>
    <property type="evidence" value="ECO:0007669"/>
    <property type="project" value="TreeGrafter"/>
</dbReference>
<keyword evidence="7 12" id="KW-0963">Cytoplasm</keyword>
<dbReference type="EC" id="5.3.1.16" evidence="5 12"/>
<dbReference type="EMBL" id="FUZT01000012">
    <property type="protein sequence ID" value="SKC84933.1"/>
    <property type="molecule type" value="Genomic_DNA"/>
</dbReference>
<keyword evidence="9 12" id="KW-0368">Histidine biosynthesis</keyword>
<dbReference type="GO" id="GO:0003949">
    <property type="term" value="F:1-(5-phosphoribosyl)-5-[(5-phosphoribosylamino)methylideneamino]imidazole-4-carboxamide isomerase activity"/>
    <property type="evidence" value="ECO:0007669"/>
    <property type="project" value="UniProtKB-UniRule"/>
</dbReference>
<dbReference type="AlphaFoldDB" id="A0A1T5MA04"/>
<dbReference type="InterPro" id="IPR006062">
    <property type="entry name" value="His_biosynth"/>
</dbReference>
<evidence type="ECO:0000256" key="4">
    <source>
        <dbReference type="ARBA" id="ARBA00009667"/>
    </source>
</evidence>
<evidence type="ECO:0000256" key="12">
    <source>
        <dbReference type="HAMAP-Rule" id="MF_01014"/>
    </source>
</evidence>
<evidence type="ECO:0000256" key="8">
    <source>
        <dbReference type="ARBA" id="ARBA00022605"/>
    </source>
</evidence>
<proteinExistence type="inferred from homology"/>
<dbReference type="FunFam" id="3.20.20.70:FF:000009">
    <property type="entry name" value="1-(5-phosphoribosyl)-5-[(5-phosphoribosylamino)methylideneamino] imidazole-4-carboxamide isomerase"/>
    <property type="match status" value="1"/>
</dbReference>
<evidence type="ECO:0000256" key="6">
    <source>
        <dbReference type="ARBA" id="ARBA00018464"/>
    </source>
</evidence>
<dbReference type="InterPro" id="IPR023016">
    <property type="entry name" value="HisA/PriA"/>
</dbReference>
<feature type="active site" description="Proton donor" evidence="12">
    <location>
        <position position="129"/>
    </location>
</feature>
<dbReference type="CDD" id="cd04732">
    <property type="entry name" value="HisA"/>
    <property type="match status" value="1"/>
</dbReference>
<evidence type="ECO:0000256" key="9">
    <source>
        <dbReference type="ARBA" id="ARBA00023102"/>
    </source>
</evidence>
<dbReference type="PANTHER" id="PTHR43090">
    <property type="entry name" value="1-(5-PHOSPHORIBOSYL)-5-[(5-PHOSPHORIBOSYLAMINO)METHYLIDENEAMINO] IMIDAZOLE-4-CARBOXAMIDE ISOMERASE"/>
    <property type="match status" value="1"/>
</dbReference>
<comment type="pathway">
    <text evidence="3 12 14">Amino-acid biosynthesis; L-histidine biosynthesis; L-histidine from 5-phospho-alpha-D-ribose 1-diphosphate: step 4/9.</text>
</comment>
<evidence type="ECO:0000256" key="10">
    <source>
        <dbReference type="ARBA" id="ARBA00023235"/>
    </source>
</evidence>
<dbReference type="InterPro" id="IPR044524">
    <property type="entry name" value="Isoase_HisA-like"/>
</dbReference>
<gene>
    <name evidence="12" type="primary">hisA</name>
    <name evidence="15" type="ORF">SAMN02194393_04303</name>
</gene>
<dbReference type="InterPro" id="IPR011060">
    <property type="entry name" value="RibuloseP-bd_barrel"/>
</dbReference>
<keyword evidence="10 12" id="KW-0413">Isomerase</keyword>
<keyword evidence="8 12" id="KW-0028">Amino-acid biosynthesis</keyword>
<dbReference type="InterPro" id="IPR006063">
    <property type="entry name" value="HisA_bact_arch"/>
</dbReference>
<dbReference type="OrthoDB" id="9807749at2"/>
<dbReference type="Gene3D" id="3.20.20.70">
    <property type="entry name" value="Aldolase class I"/>
    <property type="match status" value="1"/>
</dbReference>
<dbReference type="NCBIfam" id="NF010112">
    <property type="entry name" value="PRK13585.1"/>
    <property type="match status" value="1"/>
</dbReference>
<organism evidence="15 16">
    <name type="scientific">Maledivibacter halophilus</name>
    <dbReference type="NCBI Taxonomy" id="36842"/>
    <lineage>
        <taxon>Bacteria</taxon>
        <taxon>Bacillati</taxon>
        <taxon>Bacillota</taxon>
        <taxon>Clostridia</taxon>
        <taxon>Peptostreptococcales</taxon>
        <taxon>Caminicellaceae</taxon>
        <taxon>Maledivibacter</taxon>
    </lineage>
</organism>
<sequence length="232" mass="25333">MIIFPAIDIRGGKCVRLYQGKYDKETVYDSDPVAIAKKWQKSGAEYLHIVDLDGALTGELVNKNSIKKIVEAVDIPVQVGGGIRTLERAKQILDLNVERIIVGTSAIKKDGFVEELVGVLGEKVVVSIDAKDGYVCVDGWTNSSDVRAVDFARKLEETGVKTIVYTDISKDGTMIGPNFSQLKNLKDNVNINIIASGGIGSKVHIEKLKKMELYGAITGKALYEGKFSLEEL</sequence>
<keyword evidence="16" id="KW-1185">Reference proteome</keyword>
<feature type="active site" description="Proton acceptor" evidence="12">
    <location>
        <position position="8"/>
    </location>
</feature>
<evidence type="ECO:0000256" key="14">
    <source>
        <dbReference type="RuleBase" id="RU003658"/>
    </source>
</evidence>
<reference evidence="15 16" key="1">
    <citation type="submission" date="2017-02" db="EMBL/GenBank/DDBJ databases">
        <authorList>
            <person name="Peterson S.W."/>
        </authorList>
    </citation>
    <scope>NUCLEOTIDE SEQUENCE [LARGE SCALE GENOMIC DNA]</scope>
    <source>
        <strain evidence="15 16">M1</strain>
    </source>
</reference>
<evidence type="ECO:0000256" key="7">
    <source>
        <dbReference type="ARBA" id="ARBA00022490"/>
    </source>
</evidence>
<comment type="similarity">
    <text evidence="4 12 13">Belongs to the HisA/HisF family.</text>
</comment>
<evidence type="ECO:0000256" key="11">
    <source>
        <dbReference type="ARBA" id="ARBA00030547"/>
    </source>
</evidence>
<comment type="subcellular location">
    <subcellularLocation>
        <location evidence="2 12 14">Cytoplasm</location>
    </subcellularLocation>
</comment>
<evidence type="ECO:0000256" key="1">
    <source>
        <dbReference type="ARBA" id="ARBA00000901"/>
    </source>
</evidence>
<dbReference type="HAMAP" id="MF_01014">
    <property type="entry name" value="HisA"/>
    <property type="match status" value="1"/>
</dbReference>
<accession>A0A1T5MA04</accession>
<dbReference type="Pfam" id="PF00977">
    <property type="entry name" value="His_biosynth"/>
    <property type="match status" value="1"/>
</dbReference>
<dbReference type="GO" id="GO:0000105">
    <property type="term" value="P:L-histidine biosynthetic process"/>
    <property type="evidence" value="ECO:0007669"/>
    <property type="project" value="UniProtKB-UniRule"/>
</dbReference>
<evidence type="ECO:0000313" key="15">
    <source>
        <dbReference type="EMBL" id="SKC84933.1"/>
    </source>
</evidence>
<evidence type="ECO:0000256" key="13">
    <source>
        <dbReference type="RuleBase" id="RU003657"/>
    </source>
</evidence>
<protein>
    <recommendedName>
        <fullName evidence="6 12">1-(5-phosphoribosyl)-5-[(5-phosphoribosylamino)methylideneamino] imidazole-4-carboxamide isomerase</fullName>
        <ecNumber evidence="5 12">5.3.1.16</ecNumber>
    </recommendedName>
    <alternativeName>
        <fullName evidence="11 12">Phosphoribosylformimino-5-aminoimidazole carboxamide ribotide isomerase</fullName>
    </alternativeName>
</protein>
<dbReference type="RefSeq" id="WP_079494517.1">
    <property type="nucleotide sequence ID" value="NZ_FUZT01000012.1"/>
</dbReference>
<evidence type="ECO:0000256" key="3">
    <source>
        <dbReference type="ARBA" id="ARBA00005133"/>
    </source>
</evidence>
<dbReference type="GO" id="GO:0005737">
    <property type="term" value="C:cytoplasm"/>
    <property type="evidence" value="ECO:0007669"/>
    <property type="project" value="UniProtKB-SubCell"/>
</dbReference>
<dbReference type="STRING" id="36842.SAMN02194393_04303"/>
<dbReference type="NCBIfam" id="TIGR00007">
    <property type="entry name" value="1-(5-phosphoribosyl)-5-[(5-phosphoribosylamino)methylideneamino]imidazole-4-carboxamide isomerase"/>
    <property type="match status" value="1"/>
</dbReference>
<dbReference type="InterPro" id="IPR013785">
    <property type="entry name" value="Aldolase_TIM"/>
</dbReference>
<dbReference type="UniPathway" id="UPA00031">
    <property type="reaction ID" value="UER00009"/>
</dbReference>
<name>A0A1T5MA04_9FIRM</name>
<dbReference type="Proteomes" id="UP000190285">
    <property type="component" value="Unassembled WGS sequence"/>
</dbReference>
<evidence type="ECO:0000256" key="2">
    <source>
        <dbReference type="ARBA" id="ARBA00004496"/>
    </source>
</evidence>
<dbReference type="PANTHER" id="PTHR43090:SF2">
    <property type="entry name" value="1-(5-PHOSPHORIBOSYL)-5-[(5-PHOSPHORIBOSYLAMINO)METHYLIDENEAMINO] IMIDAZOLE-4-CARBOXAMIDE ISOMERASE"/>
    <property type="match status" value="1"/>
</dbReference>